<evidence type="ECO:0000256" key="1">
    <source>
        <dbReference type="ARBA" id="ARBA00022452"/>
    </source>
</evidence>
<dbReference type="PANTHER" id="PTHR34597">
    <property type="entry name" value="SLR1661 PROTEIN"/>
    <property type="match status" value="1"/>
</dbReference>
<reference evidence="8 9" key="1">
    <citation type="submission" date="2017-06" db="EMBL/GenBank/DDBJ databases">
        <authorList>
            <person name="Kim H.J."/>
            <person name="Triplett B.A."/>
        </authorList>
    </citation>
    <scope>NUCLEOTIDE SEQUENCE [LARGE SCALE GENOMIC DNA]</scope>
    <source>
        <strain evidence="8 9">13146</strain>
    </source>
</reference>
<evidence type="ECO:0000256" key="4">
    <source>
        <dbReference type="SAM" id="MobiDB-lite"/>
    </source>
</evidence>
<gene>
    <name evidence="8" type="ORF">CEE60_19435</name>
</gene>
<comment type="caution">
    <text evidence="8">The sequence shown here is derived from an EMBL/GenBank/DDBJ whole genome shotgun (WGS) entry which is preliminary data.</text>
</comment>
<dbReference type="GO" id="GO:0098046">
    <property type="term" value="C:type V protein secretion system complex"/>
    <property type="evidence" value="ECO:0007669"/>
    <property type="project" value="TreeGrafter"/>
</dbReference>
<dbReference type="InterPro" id="IPR027282">
    <property type="entry name" value="TPS"/>
</dbReference>
<keyword evidence="3" id="KW-0998">Cell outer membrane</keyword>
<evidence type="ECO:0000313" key="8">
    <source>
        <dbReference type="EMBL" id="OWQ49592.1"/>
    </source>
</evidence>
<dbReference type="GO" id="GO:0008320">
    <property type="term" value="F:protein transmembrane transporter activity"/>
    <property type="evidence" value="ECO:0007669"/>
    <property type="project" value="TreeGrafter"/>
</dbReference>
<dbReference type="AlphaFoldDB" id="A0A246HIY1"/>
<dbReference type="Proteomes" id="UP000198157">
    <property type="component" value="Unassembled WGS sequence"/>
</dbReference>
<dbReference type="Gene3D" id="3.10.20.310">
    <property type="entry name" value="membrane protein fhac"/>
    <property type="match status" value="1"/>
</dbReference>
<evidence type="ECO:0000313" key="9">
    <source>
        <dbReference type="Proteomes" id="UP000198157"/>
    </source>
</evidence>
<keyword evidence="1" id="KW-0472">Membrane</keyword>
<dbReference type="Pfam" id="PF17287">
    <property type="entry name" value="POTRA_3"/>
    <property type="match status" value="1"/>
</dbReference>
<dbReference type="OrthoDB" id="290122at2"/>
<proteinExistence type="predicted"/>
<evidence type="ECO:0000259" key="5">
    <source>
        <dbReference type="Pfam" id="PF03865"/>
    </source>
</evidence>
<evidence type="ECO:0000256" key="3">
    <source>
        <dbReference type="ARBA" id="ARBA00023237"/>
    </source>
</evidence>
<accession>A0A246HIY1</accession>
<sequence length="573" mass="62472">MDAITVSSPRRLGALFFILVVGLTAPVATLAQAGQPTLADQQELRDRAEREARERAERQAIPEVVGPAAPAAANYHSTDLPDESPCFRIDAVVLDGAHRDRFAFAQRYLDKYQGRCIGQEGIAQMVRRASDLILAKGYVTTRIGLPEQNLGAGTLRLQLVAGTLRQIRFADGAPRDAMWKSAFPARAGDVLNLRALEQGLEQLKRVPSQDVEMELVPGAQPGESDVVITLKAARRWRSALSLDDGGSEGTGKQQAGTTVWADNLLGINDLLSMGINSDGSAEHGKGTHGYNASWSAPLGNWRFSTSTYGSRYAQIIRGNNEDFSSTGRSRSLDLTVERLLTRGQSYRTAMELRLAQRHSRSFVEGVELRGQRRRTTSAELALLHRQYVGSLQADLRLAHRRGLPWLGGDDDGPGRDDEAPTFRYRITTLDIGVGAPVLQGPRPIYWNSALRYQWTSDPLYGAEFISIGGRYTVNGFDGEVMLGGATGGYWRNSLNFSLHRRFSPYVGVDVGHIASNAVQGIAGGEMVGAHVGARGQALSLDWDVFVGFPLEAPRAIRAQSDARVAGFRLATQF</sequence>
<evidence type="ECO:0000259" key="6">
    <source>
        <dbReference type="Pfam" id="PF08479"/>
    </source>
</evidence>
<feature type="region of interest" description="Disordered" evidence="4">
    <location>
        <begin position="39"/>
        <end position="63"/>
    </location>
</feature>
<evidence type="ECO:0000256" key="2">
    <source>
        <dbReference type="ARBA" id="ARBA00022692"/>
    </source>
</evidence>
<dbReference type="InterPro" id="IPR051544">
    <property type="entry name" value="TPS_OM_transporter"/>
</dbReference>
<dbReference type="InterPro" id="IPR035251">
    <property type="entry name" value="ShlB_POTRA"/>
</dbReference>
<dbReference type="InterPro" id="IPR013686">
    <property type="entry name" value="Polypept-transport_assoc_ShlB"/>
</dbReference>
<feature type="domain" description="ShlB POTRA" evidence="7">
    <location>
        <begin position="164"/>
        <end position="217"/>
    </location>
</feature>
<protein>
    <submittedName>
        <fullName evidence="8">Two-partner secretion system protein</fullName>
    </submittedName>
</protein>
<feature type="compositionally biased region" description="Basic and acidic residues" evidence="4">
    <location>
        <begin position="42"/>
        <end position="60"/>
    </location>
</feature>
<organism evidence="8 9">
    <name type="scientific">Stenotrophomonas maltophilia</name>
    <name type="common">Pseudomonas maltophilia</name>
    <name type="synonym">Xanthomonas maltophilia</name>
    <dbReference type="NCBI Taxonomy" id="40324"/>
    <lineage>
        <taxon>Bacteria</taxon>
        <taxon>Pseudomonadati</taxon>
        <taxon>Pseudomonadota</taxon>
        <taxon>Gammaproteobacteria</taxon>
        <taxon>Lysobacterales</taxon>
        <taxon>Lysobacteraceae</taxon>
        <taxon>Stenotrophomonas</taxon>
        <taxon>Stenotrophomonas maltophilia group</taxon>
    </lineage>
</organism>
<dbReference type="GO" id="GO:0046819">
    <property type="term" value="P:protein secretion by the type V secretion system"/>
    <property type="evidence" value="ECO:0007669"/>
    <property type="project" value="TreeGrafter"/>
</dbReference>
<dbReference type="Pfam" id="PF03865">
    <property type="entry name" value="ShlB"/>
    <property type="match status" value="1"/>
</dbReference>
<dbReference type="PANTHER" id="PTHR34597:SF3">
    <property type="entry name" value="OUTER MEMBRANE TRANSPORTER CDIB"/>
    <property type="match status" value="1"/>
</dbReference>
<name>A0A246HIY1_STEMA</name>
<dbReference type="InterPro" id="IPR005565">
    <property type="entry name" value="Hemolysn_activator_HlyB_C"/>
</dbReference>
<dbReference type="Gene3D" id="2.40.160.50">
    <property type="entry name" value="membrane protein fhac: a member of the omp85/tpsb transporter family"/>
    <property type="match status" value="1"/>
</dbReference>
<feature type="domain" description="Haemolysin activator HlyB C-terminal" evidence="5">
    <location>
        <begin position="222"/>
        <end position="535"/>
    </location>
</feature>
<dbReference type="PIRSF" id="PIRSF029745">
    <property type="entry name" value="FhaC"/>
    <property type="match status" value="1"/>
</dbReference>
<keyword evidence="2" id="KW-0812">Transmembrane</keyword>
<dbReference type="Pfam" id="PF08479">
    <property type="entry name" value="POTRA_2"/>
    <property type="match status" value="1"/>
</dbReference>
<keyword evidence="1" id="KW-1134">Transmembrane beta strand</keyword>
<evidence type="ECO:0000259" key="7">
    <source>
        <dbReference type="Pfam" id="PF17287"/>
    </source>
</evidence>
<feature type="domain" description="Polypeptide-transport-associated ShlB-type" evidence="6">
    <location>
        <begin position="87"/>
        <end position="162"/>
    </location>
</feature>
<dbReference type="EMBL" id="NIVS01000058">
    <property type="protein sequence ID" value="OWQ49592.1"/>
    <property type="molecule type" value="Genomic_DNA"/>
</dbReference>